<sequence>MTKSIIRLLSLTAAMLAVSGCIEELSPDFGSEPQLVLNADLMTGRTEHAVYLTVGTPEGLVAPASDSRILCYVNGELVAEDSQGDVQEYEEQFLVFDISADFKAGDRVKLVAESGDMSAYAENVFPEPCEVSVDSSSVRSEVENWMHTVDGDYVTLPYGRVYSFRMTVKDLPGRGTKFQTLLPELWVQVGDDAPSKYIEMAGSDFYDEHDPVFENVFSPIPTDVAVATGLSFSILNYSRIFSDRLFSGGEYSFDFDRVVDQGDIFGRRYPYQQLIRSYVRFSVATVNDADWQFYQYINNYTGSSELSEPVSTVSNVVGGSGYVTALGMSDLVMELKPLDWSLQ</sequence>
<reference evidence="2" key="2">
    <citation type="journal article" date="2021" name="PeerJ">
        <title>Extensive microbial diversity within the chicken gut microbiome revealed by metagenomics and culture.</title>
        <authorList>
            <person name="Gilroy R."/>
            <person name="Ravi A."/>
            <person name="Getino M."/>
            <person name="Pursley I."/>
            <person name="Horton D.L."/>
            <person name="Alikhan N.F."/>
            <person name="Baker D."/>
            <person name="Gharbi K."/>
            <person name="Hall N."/>
            <person name="Watson M."/>
            <person name="Adriaenssens E.M."/>
            <person name="Foster-Nyarko E."/>
            <person name="Jarju S."/>
            <person name="Secka A."/>
            <person name="Antonio M."/>
            <person name="Oren A."/>
            <person name="Chaudhuri R.R."/>
            <person name="La Ragione R."/>
            <person name="Hildebrand F."/>
            <person name="Pallen M.J."/>
        </authorList>
    </citation>
    <scope>NUCLEOTIDE SEQUENCE</scope>
    <source>
        <strain evidence="2">ChiHecec2B26-709</strain>
    </source>
</reference>
<feature type="signal peptide" evidence="1">
    <location>
        <begin position="1"/>
        <end position="19"/>
    </location>
</feature>
<proteinExistence type="predicted"/>
<comment type="caution">
    <text evidence="2">The sequence shown here is derived from an EMBL/GenBank/DDBJ whole genome shotgun (WGS) entry which is preliminary data.</text>
</comment>
<dbReference type="InterPro" id="IPR025345">
    <property type="entry name" value="DUF4249"/>
</dbReference>
<dbReference type="EMBL" id="DVLC01000070">
    <property type="protein sequence ID" value="HIT46922.1"/>
    <property type="molecule type" value="Genomic_DNA"/>
</dbReference>
<gene>
    <name evidence="2" type="ORF">IAC35_03580</name>
</gene>
<accession>A0A9D1GPM9</accession>
<dbReference type="PROSITE" id="PS51257">
    <property type="entry name" value="PROKAR_LIPOPROTEIN"/>
    <property type="match status" value="1"/>
</dbReference>
<keyword evidence="1" id="KW-0732">Signal</keyword>
<evidence type="ECO:0000256" key="1">
    <source>
        <dbReference type="SAM" id="SignalP"/>
    </source>
</evidence>
<evidence type="ECO:0000313" key="3">
    <source>
        <dbReference type="Proteomes" id="UP000886881"/>
    </source>
</evidence>
<dbReference type="Proteomes" id="UP000886881">
    <property type="component" value="Unassembled WGS sequence"/>
</dbReference>
<organism evidence="2 3">
    <name type="scientific">Candidatus Cryptobacteroides merdipullorum</name>
    <dbReference type="NCBI Taxonomy" id="2840771"/>
    <lineage>
        <taxon>Bacteria</taxon>
        <taxon>Pseudomonadati</taxon>
        <taxon>Bacteroidota</taxon>
        <taxon>Bacteroidia</taxon>
        <taxon>Bacteroidales</taxon>
        <taxon>Candidatus Cryptobacteroides</taxon>
    </lineage>
</organism>
<dbReference type="AlphaFoldDB" id="A0A9D1GPM9"/>
<dbReference type="Pfam" id="PF14054">
    <property type="entry name" value="DUF4249"/>
    <property type="match status" value="1"/>
</dbReference>
<name>A0A9D1GPM9_9BACT</name>
<protein>
    <submittedName>
        <fullName evidence="2">DUF4249 family protein</fullName>
    </submittedName>
</protein>
<evidence type="ECO:0000313" key="2">
    <source>
        <dbReference type="EMBL" id="HIT46922.1"/>
    </source>
</evidence>
<reference evidence="2" key="1">
    <citation type="submission" date="2020-10" db="EMBL/GenBank/DDBJ databases">
        <authorList>
            <person name="Gilroy R."/>
        </authorList>
    </citation>
    <scope>NUCLEOTIDE SEQUENCE</scope>
    <source>
        <strain evidence="2">ChiHecec2B26-709</strain>
    </source>
</reference>
<feature type="chain" id="PRO_5038427527" evidence="1">
    <location>
        <begin position="20"/>
        <end position="343"/>
    </location>
</feature>